<dbReference type="AlphaFoldDB" id="A0A1T5P9D2"/>
<gene>
    <name evidence="1" type="ORF">SAMN05660461_5246</name>
</gene>
<dbReference type="Proteomes" id="UP000190166">
    <property type="component" value="Unassembled WGS sequence"/>
</dbReference>
<sequence>MTLFSDFLTAGIPAGQNWCAFCGQATINYIVWKLRTSPFISAMNLTIYENEKGRSRIRVRIVFVPVAQELSPGFKFPGTNAWSELCYTAYSYVVPVLKD</sequence>
<protein>
    <submittedName>
        <fullName evidence="1">Uncharacterized protein</fullName>
    </submittedName>
</protein>
<evidence type="ECO:0000313" key="2">
    <source>
        <dbReference type="Proteomes" id="UP000190166"/>
    </source>
</evidence>
<accession>A0A1T5P9D2</accession>
<dbReference type="EMBL" id="FUZZ01000005">
    <property type="protein sequence ID" value="SKD09360.1"/>
    <property type="molecule type" value="Genomic_DNA"/>
</dbReference>
<name>A0A1T5P9D2_9BACT</name>
<organism evidence="1 2">
    <name type="scientific">Chitinophaga ginsengisegetis</name>
    <dbReference type="NCBI Taxonomy" id="393003"/>
    <lineage>
        <taxon>Bacteria</taxon>
        <taxon>Pseudomonadati</taxon>
        <taxon>Bacteroidota</taxon>
        <taxon>Chitinophagia</taxon>
        <taxon>Chitinophagales</taxon>
        <taxon>Chitinophagaceae</taxon>
        <taxon>Chitinophaga</taxon>
    </lineage>
</organism>
<reference evidence="1 2" key="1">
    <citation type="submission" date="2017-02" db="EMBL/GenBank/DDBJ databases">
        <authorList>
            <person name="Peterson S.W."/>
        </authorList>
    </citation>
    <scope>NUCLEOTIDE SEQUENCE [LARGE SCALE GENOMIC DNA]</scope>
    <source>
        <strain evidence="1 2">DSM 18108</strain>
    </source>
</reference>
<evidence type="ECO:0000313" key="1">
    <source>
        <dbReference type="EMBL" id="SKD09360.1"/>
    </source>
</evidence>
<keyword evidence="2" id="KW-1185">Reference proteome</keyword>
<proteinExistence type="predicted"/>